<dbReference type="SUPFAM" id="SSF53474">
    <property type="entry name" value="alpha/beta-Hydrolases"/>
    <property type="match status" value="1"/>
</dbReference>
<protein>
    <submittedName>
        <fullName evidence="3">Esterase</fullName>
    </submittedName>
</protein>
<dbReference type="AlphaFoldDB" id="A0A919CN46"/>
<sequence length="288" mass="30633">MQVYGSYDQAGLDAQYDNRRKVPESGAIAERWMAAGAEARGLLSCDLDLAYGGHPRQAVDVFPAARGDAPILAFVHGGYWHSRDRTLVHFLAPTYVAADITFVSIGYRLCPEVTVADVADDVRAALGWIHANASGIGGDPRRLFVAGHSAGGHLAALMTGPAGVPDLLKGGCSVSGLHDLEPIRLSYLNEQLHLRAEDVAGLSPIALAEALEPGERRLPPLIATVGMDEGPEYLGQRDRLVAALKAARQPVESVDVPGGNHFTALEAFGDPHHPLCQAMLRLILAPSF</sequence>
<dbReference type="Pfam" id="PF07859">
    <property type="entry name" value="Abhydrolase_3"/>
    <property type="match status" value="1"/>
</dbReference>
<keyword evidence="1" id="KW-0378">Hydrolase</keyword>
<reference evidence="3" key="2">
    <citation type="submission" date="2020-09" db="EMBL/GenBank/DDBJ databases">
        <authorList>
            <person name="Sun Q."/>
            <person name="Kim S."/>
        </authorList>
    </citation>
    <scope>NUCLEOTIDE SEQUENCE</scope>
    <source>
        <strain evidence="3">KCTC 42651</strain>
    </source>
</reference>
<dbReference type="InterPro" id="IPR050300">
    <property type="entry name" value="GDXG_lipolytic_enzyme"/>
</dbReference>
<evidence type="ECO:0000259" key="2">
    <source>
        <dbReference type="Pfam" id="PF07859"/>
    </source>
</evidence>
<name>A0A919CN46_9PROT</name>
<evidence type="ECO:0000256" key="1">
    <source>
        <dbReference type="ARBA" id="ARBA00022801"/>
    </source>
</evidence>
<gene>
    <name evidence="3" type="ORF">GCM10017083_01620</name>
</gene>
<dbReference type="InterPro" id="IPR013094">
    <property type="entry name" value="AB_hydrolase_3"/>
</dbReference>
<evidence type="ECO:0000313" key="4">
    <source>
        <dbReference type="Proteomes" id="UP000630353"/>
    </source>
</evidence>
<dbReference type="PANTHER" id="PTHR48081:SF33">
    <property type="entry name" value="KYNURENINE FORMAMIDASE"/>
    <property type="match status" value="1"/>
</dbReference>
<dbReference type="RefSeq" id="WP_189987003.1">
    <property type="nucleotide sequence ID" value="NZ_BMZS01000001.1"/>
</dbReference>
<dbReference type="EMBL" id="BMZS01000001">
    <property type="protein sequence ID" value="GHD39599.1"/>
    <property type="molecule type" value="Genomic_DNA"/>
</dbReference>
<dbReference type="Proteomes" id="UP000630353">
    <property type="component" value="Unassembled WGS sequence"/>
</dbReference>
<proteinExistence type="predicted"/>
<organism evidence="3 4">
    <name type="scientific">Thalassobaculum fulvum</name>
    <dbReference type="NCBI Taxonomy" id="1633335"/>
    <lineage>
        <taxon>Bacteria</taxon>
        <taxon>Pseudomonadati</taxon>
        <taxon>Pseudomonadota</taxon>
        <taxon>Alphaproteobacteria</taxon>
        <taxon>Rhodospirillales</taxon>
        <taxon>Thalassobaculaceae</taxon>
        <taxon>Thalassobaculum</taxon>
    </lineage>
</organism>
<evidence type="ECO:0000313" key="3">
    <source>
        <dbReference type="EMBL" id="GHD39599.1"/>
    </source>
</evidence>
<feature type="domain" description="Alpha/beta hydrolase fold-3" evidence="2">
    <location>
        <begin position="73"/>
        <end position="180"/>
    </location>
</feature>
<dbReference type="InterPro" id="IPR029058">
    <property type="entry name" value="AB_hydrolase_fold"/>
</dbReference>
<keyword evidence="4" id="KW-1185">Reference proteome</keyword>
<reference evidence="3" key="1">
    <citation type="journal article" date="2014" name="Int. J. Syst. Evol. Microbiol.">
        <title>Complete genome sequence of Corynebacterium casei LMG S-19264T (=DSM 44701T), isolated from a smear-ripened cheese.</title>
        <authorList>
            <consortium name="US DOE Joint Genome Institute (JGI-PGF)"/>
            <person name="Walter F."/>
            <person name="Albersmeier A."/>
            <person name="Kalinowski J."/>
            <person name="Ruckert C."/>
        </authorList>
    </citation>
    <scope>NUCLEOTIDE SEQUENCE</scope>
    <source>
        <strain evidence="3">KCTC 42651</strain>
    </source>
</reference>
<accession>A0A919CN46</accession>
<dbReference type="PANTHER" id="PTHR48081">
    <property type="entry name" value="AB HYDROLASE SUPERFAMILY PROTEIN C4A8.06C"/>
    <property type="match status" value="1"/>
</dbReference>
<comment type="caution">
    <text evidence="3">The sequence shown here is derived from an EMBL/GenBank/DDBJ whole genome shotgun (WGS) entry which is preliminary data.</text>
</comment>
<dbReference type="Gene3D" id="3.40.50.1820">
    <property type="entry name" value="alpha/beta hydrolase"/>
    <property type="match status" value="1"/>
</dbReference>
<dbReference type="GO" id="GO:0016787">
    <property type="term" value="F:hydrolase activity"/>
    <property type="evidence" value="ECO:0007669"/>
    <property type="project" value="UniProtKB-KW"/>
</dbReference>